<dbReference type="AlphaFoldDB" id="A0A0E9NRM7"/>
<reference evidence="2 3" key="3">
    <citation type="journal article" date="2015" name="Genome Announc.">
        <title>Draft Genome Sequence of the Archiascomycetous Yeast Saitoella complicata.</title>
        <authorList>
            <person name="Yamauchi K."/>
            <person name="Kondo S."/>
            <person name="Hamamoto M."/>
            <person name="Takahashi Y."/>
            <person name="Ogura Y."/>
            <person name="Hayashi T."/>
            <person name="Nishida H."/>
        </authorList>
    </citation>
    <scope>NUCLEOTIDE SEQUENCE [LARGE SCALE GENOMIC DNA]</scope>
    <source>
        <strain evidence="2 3">NRRL Y-17804</strain>
    </source>
</reference>
<accession>A0A0E9NRM7</accession>
<feature type="region of interest" description="Disordered" evidence="1">
    <location>
        <begin position="67"/>
        <end position="126"/>
    </location>
</feature>
<gene>
    <name evidence="2" type="ORF">G7K_6419-t1</name>
</gene>
<feature type="compositionally biased region" description="Low complexity" evidence="1">
    <location>
        <begin position="375"/>
        <end position="390"/>
    </location>
</feature>
<feature type="region of interest" description="Disordered" evidence="1">
    <location>
        <begin position="1"/>
        <end position="53"/>
    </location>
</feature>
<proteinExistence type="predicted"/>
<feature type="compositionally biased region" description="Low complexity" evidence="1">
    <location>
        <begin position="108"/>
        <end position="121"/>
    </location>
</feature>
<feature type="region of interest" description="Disordered" evidence="1">
    <location>
        <begin position="240"/>
        <end position="288"/>
    </location>
</feature>
<reference evidence="2 3" key="2">
    <citation type="journal article" date="2014" name="J. Gen. Appl. Microbiol.">
        <title>The early diverging ascomycetous budding yeast Saitoella complicata has three histone deacetylases belonging to the Clr6, Hos2, and Rpd3 lineages.</title>
        <authorList>
            <person name="Nishida H."/>
            <person name="Matsumoto T."/>
            <person name="Kondo S."/>
            <person name="Hamamoto M."/>
            <person name="Yoshikawa H."/>
        </authorList>
    </citation>
    <scope>NUCLEOTIDE SEQUENCE [LARGE SCALE GENOMIC DNA]</scope>
    <source>
        <strain evidence="2 3">NRRL Y-17804</strain>
    </source>
</reference>
<evidence type="ECO:0000313" key="3">
    <source>
        <dbReference type="Proteomes" id="UP000033140"/>
    </source>
</evidence>
<protein>
    <submittedName>
        <fullName evidence="2">Uncharacterized protein</fullName>
    </submittedName>
</protein>
<evidence type="ECO:0000313" key="2">
    <source>
        <dbReference type="EMBL" id="GAO52341.1"/>
    </source>
</evidence>
<name>A0A0E9NRM7_SAICN</name>
<organism evidence="2 3">
    <name type="scientific">Saitoella complicata (strain BCRC 22490 / CBS 7301 / JCM 7358 / NBRC 10748 / NRRL Y-17804)</name>
    <dbReference type="NCBI Taxonomy" id="698492"/>
    <lineage>
        <taxon>Eukaryota</taxon>
        <taxon>Fungi</taxon>
        <taxon>Dikarya</taxon>
        <taxon>Ascomycota</taxon>
        <taxon>Taphrinomycotina</taxon>
        <taxon>Taphrinomycotina incertae sedis</taxon>
        <taxon>Saitoella</taxon>
    </lineage>
</organism>
<evidence type="ECO:0000256" key="1">
    <source>
        <dbReference type="SAM" id="MobiDB-lite"/>
    </source>
</evidence>
<dbReference type="EMBL" id="BACD03000066">
    <property type="protein sequence ID" value="GAO52341.1"/>
    <property type="molecule type" value="Genomic_DNA"/>
</dbReference>
<feature type="region of interest" description="Disordered" evidence="1">
    <location>
        <begin position="342"/>
        <end position="419"/>
    </location>
</feature>
<dbReference type="Proteomes" id="UP000033140">
    <property type="component" value="Unassembled WGS sequence"/>
</dbReference>
<comment type="caution">
    <text evidence="2">The sequence shown here is derived from an EMBL/GenBank/DDBJ whole genome shotgun (WGS) entry which is preliminary data.</text>
</comment>
<feature type="compositionally biased region" description="Low complexity" evidence="1">
    <location>
        <begin position="262"/>
        <end position="283"/>
    </location>
</feature>
<keyword evidence="3" id="KW-1185">Reference proteome</keyword>
<sequence length="516" mass="53962">MPLTMPASPTRATGRASLDTLRPASASSGPEGGSGKGFRGHKHRRSHAISSDWARAGIPLPTVAPAPASATTVPSFPPLASPALSSSHTASTESLRDDEEAYHSRPGTSPSLTTATTTASAEGKKVGRRVSFCEEVAIIPRRLIDNGDDSMEIDIDYQYHADQYEEGVMEDSDDGLENMDLVKPFGFPSLPMPVNTPTPATVIVPPIAASTADGKGKKGHKKRDSMALLRSLASSASLSSFTSSSSTSVNGEGSKHKKRRSITSLLLLRRRSSGASRRSVSPLPEVRASAQPVVQNQVEGGFYSNAEAARSLVRGSNSPVPPPTLSIVPPTNFSIDLDAALGHLDAPAPPPSIPYGDNSNSNSNSFRRGHKRSESAPLLSAAGNASASAGRGQKRKMSVVAEEDEGTTTSTTGHTPFGSAAGLGLMMGLGVLTEEEPASPVVVSDEENAGSRPLARSQSFTAGEKVKVKDNNGLGIVDEKSKKKKGWMRSALGWPWMHMGLGGSKKEKGAASSPRV</sequence>
<reference evidence="2 3" key="1">
    <citation type="journal article" date="2011" name="J. Gen. Appl. Microbiol.">
        <title>Draft genome sequencing of the enigmatic yeast Saitoella complicata.</title>
        <authorList>
            <person name="Nishida H."/>
            <person name="Hamamoto M."/>
            <person name="Sugiyama J."/>
        </authorList>
    </citation>
    <scope>NUCLEOTIDE SEQUENCE [LARGE SCALE GENOMIC DNA]</scope>
    <source>
        <strain evidence="2 3">NRRL Y-17804</strain>
    </source>
</reference>
<feature type="compositionally biased region" description="Basic residues" evidence="1">
    <location>
        <begin position="38"/>
        <end position="47"/>
    </location>
</feature>